<feature type="compositionally biased region" description="Polar residues" evidence="1">
    <location>
        <begin position="426"/>
        <end position="441"/>
    </location>
</feature>
<evidence type="ECO:0000313" key="3">
    <source>
        <dbReference type="Proteomes" id="UP000002358"/>
    </source>
</evidence>
<sequence>MIMDRTGSVSTLNPKNANRQFFQWAVKWFYANATDNTSTKPDIPSIICLFQAIGFKLREFEKGDQLIPTSDPLKKENVRITLECGSSKMIAVLETDDVTCQCPDTNEAKDGSFWSVSGTGPMSSSMNNISRVEETGSNLLPDVPKDTMAVVRDVSHKLLKMINKDGDHNQNTDSSMNFPDACANNTITKSSEIHHGLVRSYTDLYDPNYKSRTSARVTSNLVSAKFDSTRSLIKDSATYLSKKPKLNRQGTYELDENENDEPRPSPPKIASSPVLHQLLCTSLGQLSLQSDEELVGLADYVVKAHQILDKAVNYILKKLPPSNCSQSSIPEENEFVKPAPPPLMSSSFCVSNSPRSSAGSNSLVNRSVSSGSSSRPGSACSMPGKTMQPMAGRSIASVQKPLARRSVAGITNNTTSGLPPMRDRASSLSAAQRPTNQQQASPKKGAGSLTGPSRRRSTTSGASGTVQRTTPTTSRLPASKLGLVKNTSSSLSAALTSKSQGNTSITAPRANLSFIKAPSTASRHSSGGTSSANTSISKFGYSAAKK</sequence>
<keyword evidence="3" id="KW-1185">Reference proteome</keyword>
<feature type="compositionally biased region" description="Low complexity" evidence="1">
    <location>
        <begin position="447"/>
        <end position="465"/>
    </location>
</feature>
<feature type="compositionally biased region" description="Polar residues" evidence="1">
    <location>
        <begin position="519"/>
        <end position="537"/>
    </location>
</feature>
<dbReference type="AlphaFoldDB" id="A0A7M7GBK3"/>
<evidence type="ECO:0000313" key="2">
    <source>
        <dbReference type="EnsemblMetazoa" id="XP_003424539"/>
    </source>
</evidence>
<feature type="compositionally biased region" description="Polar residues" evidence="1">
    <location>
        <begin position="466"/>
        <end position="476"/>
    </location>
</feature>
<evidence type="ECO:0000256" key="1">
    <source>
        <dbReference type="SAM" id="MobiDB-lite"/>
    </source>
</evidence>
<proteinExistence type="predicted"/>
<feature type="region of interest" description="Disordered" evidence="1">
    <location>
        <begin position="409"/>
        <end position="546"/>
    </location>
</feature>
<reference evidence="2" key="1">
    <citation type="submission" date="2021-01" db="UniProtKB">
        <authorList>
            <consortium name="EnsemblMetazoa"/>
        </authorList>
    </citation>
    <scope>IDENTIFICATION</scope>
</reference>
<dbReference type="EnsemblMetazoa" id="XM_003424491">
    <property type="protein sequence ID" value="XP_003424539"/>
    <property type="gene ID" value="LOC100678582"/>
</dbReference>
<dbReference type="RefSeq" id="XP_003424539.2">
    <property type="nucleotide sequence ID" value="XM_003424491.5"/>
</dbReference>
<feature type="compositionally biased region" description="Low complexity" evidence="1">
    <location>
        <begin position="487"/>
        <end position="497"/>
    </location>
</feature>
<name>A0A7M7GBK3_NASVI</name>
<organism evidence="2 3">
    <name type="scientific">Nasonia vitripennis</name>
    <name type="common">Parasitic wasp</name>
    <dbReference type="NCBI Taxonomy" id="7425"/>
    <lineage>
        <taxon>Eukaryota</taxon>
        <taxon>Metazoa</taxon>
        <taxon>Ecdysozoa</taxon>
        <taxon>Arthropoda</taxon>
        <taxon>Hexapoda</taxon>
        <taxon>Insecta</taxon>
        <taxon>Pterygota</taxon>
        <taxon>Neoptera</taxon>
        <taxon>Endopterygota</taxon>
        <taxon>Hymenoptera</taxon>
        <taxon>Apocrita</taxon>
        <taxon>Proctotrupomorpha</taxon>
        <taxon>Chalcidoidea</taxon>
        <taxon>Pteromalidae</taxon>
        <taxon>Pteromalinae</taxon>
        <taxon>Nasonia</taxon>
    </lineage>
</organism>
<protein>
    <submittedName>
        <fullName evidence="2">Uncharacterized protein</fullName>
    </submittedName>
</protein>
<feature type="region of interest" description="Disordered" evidence="1">
    <location>
        <begin position="347"/>
        <end position="392"/>
    </location>
</feature>
<dbReference type="GeneID" id="100678582"/>
<dbReference type="Proteomes" id="UP000002358">
    <property type="component" value="Chromosome 5"/>
</dbReference>
<accession>A0A7M7GBK3</accession>
<dbReference type="OrthoDB" id="8195469at2759"/>
<dbReference type="InParanoid" id="A0A7M7GBK3"/>
<feature type="compositionally biased region" description="Low complexity" evidence="1">
    <location>
        <begin position="351"/>
        <end position="378"/>
    </location>
</feature>
<feature type="region of interest" description="Disordered" evidence="1">
    <location>
        <begin position="244"/>
        <end position="271"/>
    </location>
</feature>
<dbReference type="KEGG" id="nvi:100678582"/>